<gene>
    <name evidence="1" type="ORF">Ocin01_15531</name>
</gene>
<dbReference type="AlphaFoldDB" id="A0A1D2MDY4"/>
<organism evidence="1 2">
    <name type="scientific">Orchesella cincta</name>
    <name type="common">Springtail</name>
    <name type="synonym">Podura cincta</name>
    <dbReference type="NCBI Taxonomy" id="48709"/>
    <lineage>
        <taxon>Eukaryota</taxon>
        <taxon>Metazoa</taxon>
        <taxon>Ecdysozoa</taxon>
        <taxon>Arthropoda</taxon>
        <taxon>Hexapoda</taxon>
        <taxon>Collembola</taxon>
        <taxon>Entomobryomorpha</taxon>
        <taxon>Entomobryoidea</taxon>
        <taxon>Orchesellidae</taxon>
        <taxon>Orchesellinae</taxon>
        <taxon>Orchesella</taxon>
    </lineage>
</organism>
<accession>A0A1D2MDY4</accession>
<sequence length="151" mass="16695">QITIMAHKVMISSILSTFRLIITSSFFVWLNLIIAEGENAQGIPSNIPFSSHLTRQIDSNPSVVSSLQNLTVTELETGKRFNLTDKANHNKEYISSDYPHSNNSNNCTLSNSQNGTTSGCNVTSTEVKEEVKVMKTKFKGIVSEPIDFVLL</sequence>
<name>A0A1D2MDY4_ORCCI</name>
<feature type="non-terminal residue" evidence="1">
    <location>
        <position position="151"/>
    </location>
</feature>
<reference evidence="1 2" key="1">
    <citation type="journal article" date="2016" name="Genome Biol. Evol.">
        <title>Gene Family Evolution Reflects Adaptation to Soil Environmental Stressors in the Genome of the Collembolan Orchesella cincta.</title>
        <authorList>
            <person name="Faddeeva-Vakhrusheva A."/>
            <person name="Derks M.F."/>
            <person name="Anvar S.Y."/>
            <person name="Agamennone V."/>
            <person name="Suring W."/>
            <person name="Smit S."/>
            <person name="van Straalen N.M."/>
            <person name="Roelofs D."/>
        </authorList>
    </citation>
    <scope>NUCLEOTIDE SEQUENCE [LARGE SCALE GENOMIC DNA]</scope>
    <source>
        <tissue evidence="1">Mixed pool</tissue>
    </source>
</reference>
<evidence type="ECO:0000313" key="2">
    <source>
        <dbReference type="Proteomes" id="UP000094527"/>
    </source>
</evidence>
<feature type="non-terminal residue" evidence="1">
    <location>
        <position position="1"/>
    </location>
</feature>
<comment type="caution">
    <text evidence="1">The sequence shown here is derived from an EMBL/GenBank/DDBJ whole genome shotgun (WGS) entry which is preliminary data.</text>
</comment>
<protein>
    <submittedName>
        <fullName evidence="1">Uncharacterized protein</fullName>
    </submittedName>
</protein>
<keyword evidence="2" id="KW-1185">Reference proteome</keyword>
<evidence type="ECO:0000313" key="1">
    <source>
        <dbReference type="EMBL" id="ODM91159.1"/>
    </source>
</evidence>
<dbReference type="Proteomes" id="UP000094527">
    <property type="component" value="Unassembled WGS sequence"/>
</dbReference>
<proteinExistence type="predicted"/>
<dbReference type="EMBL" id="LJIJ01001649">
    <property type="protein sequence ID" value="ODM91159.1"/>
    <property type="molecule type" value="Genomic_DNA"/>
</dbReference>